<sequence length="269" mass="30522">MENNTTNNFSNISFNQWNAELYESKHSFVSNLAIDLLELLSPQSGEKILDLGCGTGHLTYKITTKGAKVVGIDNAPTMIEQAHRCYPDIKFLVGDGVNIGLKETFDAVFSNAVLHWIKEQKKVIRNIWRVLKPGGRFVSEFGGKGNIKTIVKSIYEALDAAGYSSNKQLNPWYFPSIGEYATLLESQGFVLTFATLLERPTKLEDGENGLRNWLKMFATCFFEGIPEKKQSIIIDDIENRLRPHLYKKGKWTADYKRIRIMAFKEGNLE</sequence>
<keyword evidence="2" id="KW-0489">Methyltransferase</keyword>
<evidence type="ECO:0000259" key="1">
    <source>
        <dbReference type="Pfam" id="PF08241"/>
    </source>
</evidence>
<dbReference type="GO" id="GO:0032259">
    <property type="term" value="P:methylation"/>
    <property type="evidence" value="ECO:0007669"/>
    <property type="project" value="UniProtKB-KW"/>
</dbReference>
<evidence type="ECO:0000313" key="3">
    <source>
        <dbReference type="Proteomes" id="UP000269154"/>
    </source>
</evidence>
<dbReference type="RefSeq" id="WP_124146071.1">
    <property type="nucleotide sequence ID" value="NZ_CAWOKI010000136.1"/>
</dbReference>
<evidence type="ECO:0000313" key="2">
    <source>
        <dbReference type="EMBL" id="RQH47193.1"/>
    </source>
</evidence>
<keyword evidence="3" id="KW-1185">Reference proteome</keyword>
<dbReference type="Gene3D" id="3.40.50.150">
    <property type="entry name" value="Vaccinia Virus protein VP39"/>
    <property type="match status" value="1"/>
</dbReference>
<dbReference type="PANTHER" id="PTHR43861">
    <property type="entry name" value="TRANS-ACONITATE 2-METHYLTRANSFERASE-RELATED"/>
    <property type="match status" value="1"/>
</dbReference>
<feature type="domain" description="Methyltransferase type 11" evidence="1">
    <location>
        <begin position="49"/>
        <end position="138"/>
    </location>
</feature>
<organism evidence="2 3">
    <name type="scientific">Okeania hirsuta</name>
    <dbReference type="NCBI Taxonomy" id="1458930"/>
    <lineage>
        <taxon>Bacteria</taxon>
        <taxon>Bacillati</taxon>
        <taxon>Cyanobacteriota</taxon>
        <taxon>Cyanophyceae</taxon>
        <taxon>Oscillatoriophycideae</taxon>
        <taxon>Oscillatoriales</taxon>
        <taxon>Microcoleaceae</taxon>
        <taxon>Okeania</taxon>
    </lineage>
</organism>
<name>A0A3N6QSD3_9CYAN</name>
<dbReference type="CDD" id="cd02440">
    <property type="entry name" value="AdoMet_MTases"/>
    <property type="match status" value="1"/>
</dbReference>
<gene>
    <name evidence="2" type="ORF">D5R40_09095</name>
</gene>
<keyword evidence="2" id="KW-0808">Transferase</keyword>
<dbReference type="InterPro" id="IPR013216">
    <property type="entry name" value="Methyltransf_11"/>
</dbReference>
<dbReference type="AlphaFoldDB" id="A0A3N6QSD3"/>
<proteinExistence type="predicted"/>
<dbReference type="PANTHER" id="PTHR43861:SF1">
    <property type="entry name" value="TRANS-ACONITATE 2-METHYLTRANSFERASE"/>
    <property type="match status" value="1"/>
</dbReference>
<dbReference type="SUPFAM" id="SSF53335">
    <property type="entry name" value="S-adenosyl-L-methionine-dependent methyltransferases"/>
    <property type="match status" value="1"/>
</dbReference>
<dbReference type="EMBL" id="RCBY01000037">
    <property type="protein sequence ID" value="RQH47193.1"/>
    <property type="molecule type" value="Genomic_DNA"/>
</dbReference>
<protein>
    <submittedName>
        <fullName evidence="2">Methyltransferase domain-containing protein</fullName>
    </submittedName>
</protein>
<dbReference type="GO" id="GO:0008757">
    <property type="term" value="F:S-adenosylmethionine-dependent methyltransferase activity"/>
    <property type="evidence" value="ECO:0007669"/>
    <property type="project" value="InterPro"/>
</dbReference>
<accession>A0A3N6QSD3</accession>
<dbReference type="OrthoDB" id="9760689at2"/>
<dbReference type="InterPro" id="IPR029063">
    <property type="entry name" value="SAM-dependent_MTases_sf"/>
</dbReference>
<reference evidence="2 3" key="1">
    <citation type="journal article" date="2018" name="ACS Chem. Biol.">
        <title>Ketoreductase domain dysfunction expands chemodiversity: malyngamide biosynthesis in the cyanobacterium Okeania hirsuta.</title>
        <authorList>
            <person name="Moss N.A."/>
            <person name="Leao T."/>
            <person name="Rankin M."/>
            <person name="McCullough T.M."/>
            <person name="Qu P."/>
            <person name="Korobeynikov A."/>
            <person name="Smith J.L."/>
            <person name="Gerwick L."/>
            <person name="Gerwick W.H."/>
        </authorList>
    </citation>
    <scope>NUCLEOTIDE SEQUENCE [LARGE SCALE GENOMIC DNA]</scope>
    <source>
        <strain evidence="2 3">PAB10Feb10-1</strain>
    </source>
</reference>
<dbReference type="Proteomes" id="UP000269154">
    <property type="component" value="Unassembled WGS sequence"/>
</dbReference>
<comment type="caution">
    <text evidence="2">The sequence shown here is derived from an EMBL/GenBank/DDBJ whole genome shotgun (WGS) entry which is preliminary data.</text>
</comment>
<dbReference type="Pfam" id="PF08241">
    <property type="entry name" value="Methyltransf_11"/>
    <property type="match status" value="1"/>
</dbReference>